<dbReference type="RefSeq" id="WP_197914777.1">
    <property type="nucleotide sequence ID" value="NZ_CP065628.1"/>
</dbReference>
<evidence type="ECO:0000313" key="11">
    <source>
        <dbReference type="Proteomes" id="UP000595198"/>
    </source>
</evidence>
<evidence type="ECO:0000256" key="4">
    <source>
        <dbReference type="ARBA" id="ARBA00023163"/>
    </source>
</evidence>
<feature type="domain" description="HTH luxR-type" evidence="6">
    <location>
        <begin position="163"/>
        <end position="233"/>
    </location>
</feature>
<dbReference type="SUPFAM" id="SSF52172">
    <property type="entry name" value="CheY-like"/>
    <property type="match status" value="1"/>
</dbReference>
<dbReference type="Proteomes" id="UP000594774">
    <property type="component" value="Chromosome"/>
</dbReference>
<evidence type="ECO:0000256" key="3">
    <source>
        <dbReference type="ARBA" id="ARBA00023125"/>
    </source>
</evidence>
<dbReference type="SMART" id="SM00448">
    <property type="entry name" value="REC"/>
    <property type="match status" value="1"/>
</dbReference>
<dbReference type="Gene3D" id="3.40.50.2300">
    <property type="match status" value="1"/>
</dbReference>
<dbReference type="InterPro" id="IPR016032">
    <property type="entry name" value="Sig_transdc_resp-reg_C-effctor"/>
</dbReference>
<dbReference type="Proteomes" id="UP000595198">
    <property type="component" value="Chromosome"/>
</dbReference>
<dbReference type="GO" id="GO:0000160">
    <property type="term" value="P:phosphorelay signal transduction system"/>
    <property type="evidence" value="ECO:0007669"/>
    <property type="project" value="InterPro"/>
</dbReference>
<dbReference type="Pfam" id="PF00072">
    <property type="entry name" value="Response_reg"/>
    <property type="match status" value="1"/>
</dbReference>
<dbReference type="Gene3D" id="1.10.10.10">
    <property type="entry name" value="Winged helix-like DNA-binding domain superfamily/Winged helix DNA-binding domain"/>
    <property type="match status" value="1"/>
</dbReference>
<evidence type="ECO:0000313" key="10">
    <source>
        <dbReference type="Proteomes" id="UP000594774"/>
    </source>
</evidence>
<keyword evidence="11" id="KW-1185">Reference proteome</keyword>
<dbReference type="CDD" id="cd17535">
    <property type="entry name" value="REC_NarL-like"/>
    <property type="match status" value="1"/>
</dbReference>
<dbReference type="InterPro" id="IPR000792">
    <property type="entry name" value="Tscrpt_reg_LuxR_C"/>
</dbReference>
<accession>A0AB37G9L0</accession>
<evidence type="ECO:0000313" key="8">
    <source>
        <dbReference type="EMBL" id="QPR30769.1"/>
    </source>
</evidence>
<evidence type="ECO:0000313" key="9">
    <source>
        <dbReference type="EMBL" id="QQB82599.1"/>
    </source>
</evidence>
<evidence type="ECO:0000256" key="1">
    <source>
        <dbReference type="ARBA" id="ARBA00022553"/>
    </source>
</evidence>
<dbReference type="InterPro" id="IPR039420">
    <property type="entry name" value="WalR-like"/>
</dbReference>
<dbReference type="InterPro" id="IPR011006">
    <property type="entry name" value="CheY-like_superfamily"/>
</dbReference>
<evidence type="ECO:0000259" key="7">
    <source>
        <dbReference type="PROSITE" id="PS50110"/>
    </source>
</evidence>
<dbReference type="AlphaFoldDB" id="A0AB37G9L0"/>
<feature type="modified residue" description="4-aspartylphosphate" evidence="5">
    <location>
        <position position="58"/>
    </location>
</feature>
<dbReference type="InterPro" id="IPR001789">
    <property type="entry name" value="Sig_transdc_resp-reg_receiver"/>
</dbReference>
<dbReference type="PROSITE" id="PS50110">
    <property type="entry name" value="RESPONSE_REGULATORY"/>
    <property type="match status" value="1"/>
</dbReference>
<dbReference type="InterPro" id="IPR058245">
    <property type="entry name" value="NreC/VraR/RcsB-like_REC"/>
</dbReference>
<gene>
    <name evidence="8" type="ORF">I6G95_11405</name>
    <name evidence="9" type="ORF">I6H48_11945</name>
</gene>
<sequence>MKIVIADDSALLREGVAGLVEKRGHEVIAMVDTAHGLVADIDDRFADTGELPDLVITDVRMPPKMSDDGLRAAVELRERYPQLNVMVLSQYVAPAYARELFSPGGAGVGTGVGSSGSSSSGGTGYLLKDRVGQVLDFLGSLEVVAGGGVVIDPDVATALMQSGKSGLASLTAREREVLELMARGKSNKQIADDLVLSGAAVAKHVSNIFMKLHLEPGEENRRVRAILEFLTATSGQI</sequence>
<keyword evidence="2" id="KW-0805">Transcription regulation</keyword>
<dbReference type="InterPro" id="IPR036388">
    <property type="entry name" value="WH-like_DNA-bd_sf"/>
</dbReference>
<evidence type="ECO:0000256" key="2">
    <source>
        <dbReference type="ARBA" id="ARBA00023015"/>
    </source>
</evidence>
<reference evidence="10 11" key="1">
    <citation type="submission" date="2020-12" db="EMBL/GenBank/DDBJ databases">
        <title>FDA dAtabase for Regulatory Grade micrObial Sequences (FDA-ARGOS): Supporting development and validation of Infectious Disease Dx tests.</title>
        <authorList>
            <person name="Sproer C."/>
            <person name="Gronow S."/>
            <person name="Severitt S."/>
            <person name="Schroder I."/>
            <person name="Tallon L."/>
            <person name="Sadzewicz L."/>
            <person name="Zhao X."/>
            <person name="Boylan J."/>
            <person name="Ott S."/>
            <person name="Bowen H."/>
            <person name="Vavikolanu K."/>
            <person name="Mehta A."/>
            <person name="Aluvathingal J."/>
            <person name="Nadendla S."/>
            <person name="Lowell S."/>
            <person name="Myers T."/>
            <person name="Yan Y."/>
            <person name="Sichtig H."/>
        </authorList>
    </citation>
    <scope>NUCLEOTIDE SEQUENCE [LARGE SCALE GENOMIC DNA]</scope>
    <source>
        <strain evidence="8 10">FDAARGOS_938</strain>
        <strain evidence="9 11">FDAARGOS_991</strain>
    </source>
</reference>
<evidence type="ECO:0000259" key="6">
    <source>
        <dbReference type="PROSITE" id="PS50043"/>
    </source>
</evidence>
<dbReference type="SMART" id="SM00421">
    <property type="entry name" value="HTH_LUXR"/>
    <property type="match status" value="1"/>
</dbReference>
<dbReference type="CDD" id="cd06170">
    <property type="entry name" value="LuxR_C_like"/>
    <property type="match status" value="1"/>
</dbReference>
<name>A0AB37G9L0_CORAY</name>
<evidence type="ECO:0000256" key="5">
    <source>
        <dbReference type="PROSITE-ProRule" id="PRU00169"/>
    </source>
</evidence>
<dbReference type="Pfam" id="PF00196">
    <property type="entry name" value="GerE"/>
    <property type="match status" value="1"/>
</dbReference>
<protein>
    <submittedName>
        <fullName evidence="8">Response regulator transcription factor</fullName>
    </submittedName>
</protein>
<dbReference type="EMBL" id="CP065628">
    <property type="protein sequence ID" value="QPR30769.1"/>
    <property type="molecule type" value="Genomic_DNA"/>
</dbReference>
<organism evidence="8 10">
    <name type="scientific">Corynebacterium amycolatum</name>
    <dbReference type="NCBI Taxonomy" id="43765"/>
    <lineage>
        <taxon>Bacteria</taxon>
        <taxon>Bacillati</taxon>
        <taxon>Actinomycetota</taxon>
        <taxon>Actinomycetes</taxon>
        <taxon>Mycobacteriales</taxon>
        <taxon>Corynebacteriaceae</taxon>
        <taxon>Corynebacterium</taxon>
    </lineage>
</organism>
<dbReference type="EMBL" id="CP066023">
    <property type="protein sequence ID" value="QQB82599.1"/>
    <property type="molecule type" value="Genomic_DNA"/>
</dbReference>
<keyword evidence="1 5" id="KW-0597">Phosphoprotein</keyword>
<keyword evidence="4" id="KW-0804">Transcription</keyword>
<feature type="domain" description="Response regulatory" evidence="7">
    <location>
        <begin position="2"/>
        <end position="143"/>
    </location>
</feature>
<dbReference type="PANTHER" id="PTHR43214:SF24">
    <property type="entry name" value="TRANSCRIPTIONAL REGULATORY PROTEIN NARL-RELATED"/>
    <property type="match status" value="1"/>
</dbReference>
<dbReference type="GO" id="GO:0003677">
    <property type="term" value="F:DNA binding"/>
    <property type="evidence" value="ECO:0007669"/>
    <property type="project" value="UniProtKB-KW"/>
</dbReference>
<dbReference type="PRINTS" id="PR00038">
    <property type="entry name" value="HTHLUXR"/>
</dbReference>
<dbReference type="SUPFAM" id="SSF46894">
    <property type="entry name" value="C-terminal effector domain of the bipartite response regulators"/>
    <property type="match status" value="1"/>
</dbReference>
<dbReference type="GO" id="GO:0006355">
    <property type="term" value="P:regulation of DNA-templated transcription"/>
    <property type="evidence" value="ECO:0007669"/>
    <property type="project" value="InterPro"/>
</dbReference>
<dbReference type="PROSITE" id="PS50043">
    <property type="entry name" value="HTH_LUXR_2"/>
    <property type="match status" value="1"/>
</dbReference>
<dbReference type="PANTHER" id="PTHR43214">
    <property type="entry name" value="TWO-COMPONENT RESPONSE REGULATOR"/>
    <property type="match status" value="1"/>
</dbReference>
<proteinExistence type="predicted"/>
<keyword evidence="3" id="KW-0238">DNA-binding</keyword>